<dbReference type="STRING" id="1423730.FC75_GL001320"/>
<dbReference type="Proteomes" id="UP000050865">
    <property type="component" value="Unassembled WGS sequence"/>
</dbReference>
<dbReference type="EMBL" id="AYZJ01000024">
    <property type="protein sequence ID" value="KRN24142.1"/>
    <property type="molecule type" value="Genomic_DNA"/>
</dbReference>
<organism evidence="5 6">
    <name type="scientific">Lacticaseibacillus camelliae DSM 22697 = JCM 13995</name>
    <dbReference type="NCBI Taxonomy" id="1423730"/>
    <lineage>
        <taxon>Bacteria</taxon>
        <taxon>Bacillati</taxon>
        <taxon>Bacillota</taxon>
        <taxon>Bacilli</taxon>
        <taxon>Lactobacillales</taxon>
        <taxon>Lactobacillaceae</taxon>
        <taxon>Lacticaseibacillus</taxon>
    </lineage>
</organism>
<feature type="domain" description="T-Q ester bond containing" evidence="4">
    <location>
        <begin position="553"/>
        <end position="670"/>
    </location>
</feature>
<evidence type="ECO:0000259" key="4">
    <source>
        <dbReference type="Pfam" id="PF18202"/>
    </source>
</evidence>
<dbReference type="AlphaFoldDB" id="A0A0R2F7L5"/>
<keyword evidence="1" id="KW-0812">Transmembrane</keyword>
<dbReference type="PATRIC" id="fig|1423730.4.peg.1381"/>
<proteinExistence type="predicted"/>
<feature type="domain" description="T-Q ester bond containing" evidence="4">
    <location>
        <begin position="797"/>
        <end position="913"/>
    </location>
</feature>
<name>A0A0R2F7L5_9LACO</name>
<dbReference type="InterPro" id="IPR013552">
    <property type="entry name" value="Thioester_dom"/>
</dbReference>
<keyword evidence="6" id="KW-1185">Reference proteome</keyword>
<feature type="domain" description="T-Q ester bond containing" evidence="4">
    <location>
        <begin position="675"/>
        <end position="792"/>
    </location>
</feature>
<dbReference type="InterPro" id="IPR041033">
    <property type="entry name" value="SpaA_PFL_dom_1"/>
</dbReference>
<dbReference type="Gene3D" id="2.60.40.10">
    <property type="entry name" value="Immunoglobulins"/>
    <property type="match status" value="1"/>
</dbReference>
<protein>
    <submittedName>
        <fullName evidence="5">Cna protein B-type domain-containing protein</fullName>
    </submittedName>
</protein>
<feature type="transmembrane region" description="Helical" evidence="1">
    <location>
        <begin position="929"/>
        <end position="950"/>
    </location>
</feature>
<dbReference type="NCBIfam" id="NF033903">
    <property type="entry name" value="VaFE_rpt"/>
    <property type="match status" value="5"/>
</dbReference>
<dbReference type="Pfam" id="PF18202">
    <property type="entry name" value="TQ"/>
    <property type="match status" value="5"/>
</dbReference>
<keyword evidence="1" id="KW-1133">Transmembrane helix</keyword>
<keyword evidence="1" id="KW-0472">Membrane</keyword>
<dbReference type="Pfam" id="PF08341">
    <property type="entry name" value="TED"/>
    <property type="match status" value="1"/>
</dbReference>
<comment type="caution">
    <text evidence="5">The sequence shown here is derived from an EMBL/GenBank/DDBJ whole genome shotgun (WGS) entry which is preliminary data.</text>
</comment>
<accession>A0A0R2F7L5</accession>
<feature type="domain" description="T-Q ester bond containing" evidence="4">
    <location>
        <begin position="429"/>
        <end position="549"/>
    </location>
</feature>
<reference evidence="5 6" key="1">
    <citation type="journal article" date="2015" name="Genome Announc.">
        <title>Expanding the biotechnology potential of lactobacilli through comparative genomics of 213 strains and associated genera.</title>
        <authorList>
            <person name="Sun Z."/>
            <person name="Harris H.M."/>
            <person name="McCann A."/>
            <person name="Guo C."/>
            <person name="Argimon S."/>
            <person name="Zhang W."/>
            <person name="Yang X."/>
            <person name="Jeffery I.B."/>
            <person name="Cooney J.C."/>
            <person name="Kagawa T.F."/>
            <person name="Liu W."/>
            <person name="Song Y."/>
            <person name="Salvetti E."/>
            <person name="Wrobel A."/>
            <person name="Rasinkangas P."/>
            <person name="Parkhill J."/>
            <person name="Rea M.C."/>
            <person name="O'Sullivan O."/>
            <person name="Ritari J."/>
            <person name="Douillard F.P."/>
            <person name="Paul Ross R."/>
            <person name="Yang R."/>
            <person name="Briner A.E."/>
            <person name="Felis G.E."/>
            <person name="de Vos W.M."/>
            <person name="Barrangou R."/>
            <person name="Klaenhammer T.R."/>
            <person name="Caufield P.W."/>
            <person name="Cui Y."/>
            <person name="Zhang H."/>
            <person name="O'Toole P.W."/>
        </authorList>
    </citation>
    <scope>NUCLEOTIDE SEQUENCE [LARGE SCALE GENOMIC DNA]</scope>
    <source>
        <strain evidence="5 6">DSM 22697</strain>
    </source>
</reference>
<feature type="domain" description="T-Q ester bond containing" evidence="4">
    <location>
        <begin position="309"/>
        <end position="425"/>
    </location>
</feature>
<gene>
    <name evidence="5" type="ORF">FC75_GL001320</name>
</gene>
<dbReference type="Pfam" id="PF17802">
    <property type="entry name" value="SpaA"/>
    <property type="match status" value="1"/>
</dbReference>
<feature type="domain" description="SpaA-like prealbumin fold" evidence="3">
    <location>
        <begin position="218"/>
        <end position="302"/>
    </location>
</feature>
<evidence type="ECO:0000313" key="5">
    <source>
        <dbReference type="EMBL" id="KRN24142.1"/>
    </source>
</evidence>
<evidence type="ECO:0000259" key="3">
    <source>
        <dbReference type="Pfam" id="PF17802"/>
    </source>
</evidence>
<evidence type="ECO:0000313" key="6">
    <source>
        <dbReference type="Proteomes" id="UP000050865"/>
    </source>
</evidence>
<evidence type="ECO:0000256" key="1">
    <source>
        <dbReference type="SAM" id="Phobius"/>
    </source>
</evidence>
<dbReference type="Gene3D" id="2.60.40.3930">
    <property type="match status" value="5"/>
</dbReference>
<sequence length="954" mass="103421">MVFCIDPGQGVVADGEGYTGTGYKTYQDSSAAKQMISAIAYYGYQKQKSVNNYIMTQWMIWEELGYKLQSVQAGPVSKATYNAFKAKVNGQISPFTGVTSFNNTTVTVKAGQSVTVTDSTGRFANYGATTYKNTTGTTVTKNGNSMTITASASSNESGNIQFVPQIDANYQGTPLIASHATRQDVIRPLIDPVSNRTVINVKVEKNVNVVLQKYDISTDFGNNDPLAGVTFHFTKDGKDYGDFTTDAKGQIDLNKNISEMTGNWTYQETKTVDGFKLDSTVKKFSIAATDAGKTINLTATNERVPEEFHTTVTSEDGTHIQEPHKQVTITDRVFYANAVPGKEYTVVGKLMDKATGDALLDDNGKVVTKTMTFVAKTATGYVDMPFTFDAALLAGKTAVAFESLSRNGREVAVHNDINDVPQTITFSTPKIGTTATDVDGSHDVLSDGDLVINDVVTYHDLIVGKTYNIKGQLMDKATGKVVLDAKGNPITAEKTFVADKADGSVTMTYTVDASKAMGKEFVVFENLYRDNYLVVSHADINDEGQTVKVVTPVVHTTATSDEGDKQVMPEEDVTIKDAVAYSDLVVGKHYSVTGYLHYTDGSFVLDAKGEKISKTVSFTAEKTEGTIDVTFTVDGRLLAGKDVVVFENLYHNNNLIAFHEDVNDKDQTVTFPKIELHTTATDSEGSKEVVPEEKVTVKDAVAYHDLIVGKTYTVTGYLHYTDGSFVKNADGSKVSKTVTFKAEKADGTIDVEFVVDGRALAGKDVVAFEYLYHNNKLIASHEDINDKDQTVHFPKIELHTTATSNGKKTVTASQNMTINDVVEFNDLVVGKTYTVKGYLMDKATGKPVLINGKKVTAEKTFKATAKDMKVTMTFTFDGSSLGGHDVVAFEDLYHDGKLIASHADINDAGQTVHIAPAPKLTQTDDSLNGALLALVVVALISAAGIAFYLLRKRA</sequence>
<evidence type="ECO:0000259" key="2">
    <source>
        <dbReference type="Pfam" id="PF08341"/>
    </source>
</evidence>
<feature type="domain" description="Thioester" evidence="2">
    <location>
        <begin position="2"/>
        <end position="83"/>
    </location>
</feature>
<dbReference type="InterPro" id="IPR013783">
    <property type="entry name" value="Ig-like_fold"/>
</dbReference>
<dbReference type="InterPro" id="IPR041100">
    <property type="entry name" value="TQ"/>
</dbReference>